<gene>
    <name evidence="3" type="ORF">ENE75_22030</name>
</gene>
<dbReference type="NCBIfam" id="NF038122">
    <property type="entry name" value="metallo_LGF"/>
    <property type="match status" value="1"/>
</dbReference>
<protein>
    <submittedName>
        <fullName evidence="3">PEP-CTERM sorting domain-containing protein</fullName>
    </submittedName>
</protein>
<feature type="region of interest" description="Disordered" evidence="1">
    <location>
        <begin position="14"/>
        <end position="50"/>
    </location>
</feature>
<evidence type="ECO:0000313" key="4">
    <source>
        <dbReference type="Proteomes" id="UP000288178"/>
    </source>
</evidence>
<evidence type="ECO:0000256" key="1">
    <source>
        <dbReference type="SAM" id="MobiDB-lite"/>
    </source>
</evidence>
<organism evidence="3 4">
    <name type="scientific">Rubrivivax albus</name>
    <dbReference type="NCBI Taxonomy" id="2499835"/>
    <lineage>
        <taxon>Bacteria</taxon>
        <taxon>Pseudomonadati</taxon>
        <taxon>Pseudomonadota</taxon>
        <taxon>Betaproteobacteria</taxon>
        <taxon>Burkholderiales</taxon>
        <taxon>Sphaerotilaceae</taxon>
        <taxon>Rubrivivax</taxon>
    </lineage>
</organism>
<dbReference type="GO" id="GO:0008237">
    <property type="term" value="F:metallopeptidase activity"/>
    <property type="evidence" value="ECO:0007669"/>
    <property type="project" value="InterPro"/>
</dbReference>
<dbReference type="InterPro" id="IPR013424">
    <property type="entry name" value="Ice-binding_C"/>
</dbReference>
<accession>A0A3S2TJ28</accession>
<evidence type="ECO:0000313" key="3">
    <source>
        <dbReference type="EMBL" id="RVT48378.1"/>
    </source>
</evidence>
<sequence>MHASARTRLRAARMAASARADSSRQLLNPWAPARPRTPRPRGASVDRRRPGHAVDLYMQGANCRTFAGGLRGGNMVLFTRRVMAAAAVAALGAGSAQALTFDLTFTPGTSAIEQASFAAGAAMWSAIFDDDVTVKLTVGTASLGSGILAQAGSRQLSYTYDSFYGALSSDASSALDNTAVATLNTGSSFGMLINRTADNPNGSGSAIAYVDDNGSTNNSTVRLTAANARSLGLPFAPGGVGSACTDCDAFIQFSTNFTWDYDRSNGIGANDFDFVGIAAHEIGHALGFISGVDILDGNSPPVNGPFSSDAFTYVSSMDLFRYSSDSALLGVIDWTADARDKYFSVDGGATLGSRFSLGVNFGDGRQASHWKDNLFLGIMDPTSARGELLQISSGDVDAFDVIGWNVAAIPEPSTYALFGAGLGFVGWMTRRRRQA</sequence>
<dbReference type="AlphaFoldDB" id="A0A3S2TJ28"/>
<dbReference type="Proteomes" id="UP000288178">
    <property type="component" value="Unassembled WGS sequence"/>
</dbReference>
<dbReference type="EMBL" id="SACT01000010">
    <property type="protein sequence ID" value="RVT48378.1"/>
    <property type="molecule type" value="Genomic_DNA"/>
</dbReference>
<dbReference type="SUPFAM" id="SSF55486">
    <property type="entry name" value="Metalloproteases ('zincins'), catalytic domain"/>
    <property type="match status" value="1"/>
</dbReference>
<dbReference type="Pfam" id="PF07589">
    <property type="entry name" value="PEP-CTERM"/>
    <property type="match status" value="1"/>
</dbReference>
<evidence type="ECO:0000259" key="2">
    <source>
        <dbReference type="Pfam" id="PF07589"/>
    </source>
</evidence>
<keyword evidence="4" id="KW-1185">Reference proteome</keyword>
<dbReference type="NCBIfam" id="TIGR02595">
    <property type="entry name" value="PEP_CTERM"/>
    <property type="match status" value="1"/>
</dbReference>
<proteinExistence type="predicted"/>
<comment type="caution">
    <text evidence="3">The sequence shown here is derived from an EMBL/GenBank/DDBJ whole genome shotgun (WGS) entry which is preliminary data.</text>
</comment>
<dbReference type="Gene3D" id="3.40.390.10">
    <property type="entry name" value="Collagenase (Catalytic Domain)"/>
    <property type="match status" value="1"/>
</dbReference>
<name>A0A3S2TJ28_9BURK</name>
<feature type="compositionally biased region" description="Low complexity" evidence="1">
    <location>
        <begin position="14"/>
        <end position="24"/>
    </location>
</feature>
<reference evidence="3 4" key="1">
    <citation type="submission" date="2019-01" db="EMBL/GenBank/DDBJ databases">
        <authorList>
            <person name="Chen W.-M."/>
        </authorList>
    </citation>
    <scope>NUCLEOTIDE SEQUENCE [LARGE SCALE GENOMIC DNA]</scope>
    <source>
        <strain evidence="3 4">ICH-3</strain>
    </source>
</reference>
<feature type="domain" description="Ice-binding protein C-terminal" evidence="2">
    <location>
        <begin position="408"/>
        <end position="432"/>
    </location>
</feature>
<dbReference type="InterPro" id="IPR024079">
    <property type="entry name" value="MetalloPept_cat_dom_sf"/>
</dbReference>